<protein>
    <submittedName>
        <fullName evidence="1">Uncharacterized protein</fullName>
    </submittedName>
</protein>
<sequence length="36" mass="4484">NYNYFRPYISGVRRGWDIGAYLKIKYLNFFFVKFNI</sequence>
<accession>A0A0K2V2Z3</accession>
<reference evidence="1" key="1">
    <citation type="submission" date="2014-05" db="EMBL/GenBank/DDBJ databases">
        <authorList>
            <person name="Chronopoulou M."/>
        </authorList>
    </citation>
    <scope>NUCLEOTIDE SEQUENCE</scope>
    <source>
        <tissue evidence="1">Whole organism</tissue>
    </source>
</reference>
<name>A0A0K2V2Z3_LEPSM</name>
<evidence type="ECO:0000313" key="1">
    <source>
        <dbReference type="EMBL" id="CDW44898.1"/>
    </source>
</evidence>
<dbReference type="EMBL" id="HACA01027537">
    <property type="protein sequence ID" value="CDW44898.1"/>
    <property type="molecule type" value="Transcribed_RNA"/>
</dbReference>
<proteinExistence type="predicted"/>
<dbReference type="AlphaFoldDB" id="A0A0K2V2Z3"/>
<feature type="non-terminal residue" evidence="1">
    <location>
        <position position="1"/>
    </location>
</feature>
<organism evidence="1">
    <name type="scientific">Lepeophtheirus salmonis</name>
    <name type="common">Salmon louse</name>
    <name type="synonym">Caligus salmonis</name>
    <dbReference type="NCBI Taxonomy" id="72036"/>
    <lineage>
        <taxon>Eukaryota</taxon>
        <taxon>Metazoa</taxon>
        <taxon>Ecdysozoa</taxon>
        <taxon>Arthropoda</taxon>
        <taxon>Crustacea</taxon>
        <taxon>Multicrustacea</taxon>
        <taxon>Hexanauplia</taxon>
        <taxon>Copepoda</taxon>
        <taxon>Siphonostomatoida</taxon>
        <taxon>Caligidae</taxon>
        <taxon>Lepeophtheirus</taxon>
    </lineage>
</organism>